<accession>A0A0E9R2N5</accession>
<dbReference type="EMBL" id="GBXM01065613">
    <property type="protein sequence ID" value="JAH42964.1"/>
    <property type="molecule type" value="Transcribed_RNA"/>
</dbReference>
<reference evidence="1" key="2">
    <citation type="journal article" date="2015" name="Fish Shellfish Immunol.">
        <title>Early steps in the European eel (Anguilla anguilla)-Vibrio vulnificus interaction in the gills: Role of the RtxA13 toxin.</title>
        <authorList>
            <person name="Callol A."/>
            <person name="Pajuelo D."/>
            <person name="Ebbesson L."/>
            <person name="Teles M."/>
            <person name="MacKenzie S."/>
            <person name="Amaro C."/>
        </authorList>
    </citation>
    <scope>NUCLEOTIDE SEQUENCE</scope>
</reference>
<proteinExistence type="predicted"/>
<name>A0A0E9R2N5_ANGAN</name>
<sequence length="51" mass="5997">MYSHVLLESRVLRFIYDRSEVTFSLTEPLLPSHTKETLVSTETHPNISQRH</sequence>
<protein>
    <submittedName>
        <fullName evidence="1">Uncharacterized protein</fullName>
    </submittedName>
</protein>
<dbReference type="AlphaFoldDB" id="A0A0E9R2N5"/>
<reference evidence="1" key="1">
    <citation type="submission" date="2014-11" db="EMBL/GenBank/DDBJ databases">
        <authorList>
            <person name="Amaro Gonzalez C."/>
        </authorList>
    </citation>
    <scope>NUCLEOTIDE SEQUENCE</scope>
</reference>
<evidence type="ECO:0000313" key="1">
    <source>
        <dbReference type="EMBL" id="JAH23369.1"/>
    </source>
</evidence>
<organism evidence="1">
    <name type="scientific">Anguilla anguilla</name>
    <name type="common">European freshwater eel</name>
    <name type="synonym">Muraena anguilla</name>
    <dbReference type="NCBI Taxonomy" id="7936"/>
    <lineage>
        <taxon>Eukaryota</taxon>
        <taxon>Metazoa</taxon>
        <taxon>Chordata</taxon>
        <taxon>Craniata</taxon>
        <taxon>Vertebrata</taxon>
        <taxon>Euteleostomi</taxon>
        <taxon>Actinopterygii</taxon>
        <taxon>Neopterygii</taxon>
        <taxon>Teleostei</taxon>
        <taxon>Anguilliformes</taxon>
        <taxon>Anguillidae</taxon>
        <taxon>Anguilla</taxon>
    </lineage>
</organism>
<dbReference type="EMBL" id="GBXM01085208">
    <property type="protein sequence ID" value="JAH23369.1"/>
    <property type="molecule type" value="Transcribed_RNA"/>
</dbReference>